<reference evidence="1" key="1">
    <citation type="journal article" date="2020" name="mSystems">
        <title>Genome- and Community-Level Interaction Insights into Carbon Utilization and Element Cycling Functions of Hydrothermarchaeota in Hydrothermal Sediment.</title>
        <authorList>
            <person name="Zhou Z."/>
            <person name="Liu Y."/>
            <person name="Xu W."/>
            <person name="Pan J."/>
            <person name="Luo Z.H."/>
            <person name="Li M."/>
        </authorList>
    </citation>
    <scope>NUCLEOTIDE SEQUENCE [LARGE SCALE GENOMIC DNA]</scope>
    <source>
        <strain evidence="1">HyVt-483</strain>
    </source>
</reference>
<dbReference type="EMBL" id="DRMH01000094">
    <property type="protein sequence ID" value="HFC98229.1"/>
    <property type="molecule type" value="Genomic_DNA"/>
</dbReference>
<proteinExistence type="predicted"/>
<dbReference type="AlphaFoldDB" id="A0A7C3CQ88"/>
<gene>
    <name evidence="1" type="ORF">ENJ40_07220</name>
</gene>
<comment type="caution">
    <text evidence="1">The sequence shown here is derived from an EMBL/GenBank/DDBJ whole genome shotgun (WGS) entry which is preliminary data.</text>
</comment>
<evidence type="ECO:0000313" key="1">
    <source>
        <dbReference type="EMBL" id="HFC98229.1"/>
    </source>
</evidence>
<organism evidence="1">
    <name type="scientific">Thermosulfurimonas dismutans</name>
    <dbReference type="NCBI Taxonomy" id="999894"/>
    <lineage>
        <taxon>Bacteria</taxon>
        <taxon>Pseudomonadati</taxon>
        <taxon>Thermodesulfobacteriota</taxon>
        <taxon>Thermodesulfobacteria</taxon>
        <taxon>Thermodesulfobacteriales</taxon>
        <taxon>Thermodesulfobacteriaceae</taxon>
        <taxon>Thermosulfurimonas</taxon>
    </lineage>
</organism>
<name>A0A7C3CQ88_9BACT</name>
<accession>A0A7C3CQ88</accession>
<sequence length="286" mass="32561">MKKLFLGLIILVFVFMVHISWAGKYCATPPFITQTVKPNILLVIDVSGSMAEDAYSGDYTGEEEGYFIPDRVYVYNSVNGYWEEANATPSSCPTGWWRRGINIRNAYYGSCLNYYYMKRIDLLRWALTGGRPDECNALDDEDCDPRFGCTGTTCILETYNGIRVKVPRSRVDRAVLFQMANLSNPPRLGALFYSGGLRQPKVYIGDYPYPVNQNRIGHADSQHPYTHLIRFINYISPWGSTATAPALWEAYDYFAQRNDHNYANGFEIAPGTFKDPHYFCNENGTN</sequence>
<dbReference type="Proteomes" id="UP000886043">
    <property type="component" value="Unassembled WGS sequence"/>
</dbReference>
<protein>
    <submittedName>
        <fullName evidence="1">Pilus assembly protein PilY</fullName>
    </submittedName>
</protein>
<feature type="non-terminal residue" evidence="1">
    <location>
        <position position="286"/>
    </location>
</feature>